<keyword evidence="3" id="KW-1185">Reference proteome</keyword>
<evidence type="ECO:0000313" key="2">
    <source>
        <dbReference type="EMBL" id="KAG8224082.1"/>
    </source>
</evidence>
<dbReference type="EMBL" id="KZ308183">
    <property type="protein sequence ID" value="KAG8224082.1"/>
    <property type="molecule type" value="Genomic_DNA"/>
</dbReference>
<evidence type="ECO:0000256" key="1">
    <source>
        <dbReference type="SAM" id="MobiDB-lite"/>
    </source>
</evidence>
<name>A0A8K0JY49_LADFU</name>
<dbReference type="Proteomes" id="UP000792457">
    <property type="component" value="Unassembled WGS sequence"/>
</dbReference>
<accession>A0A8K0JY49</accession>
<comment type="caution">
    <text evidence="2">The sequence shown here is derived from an EMBL/GenBank/DDBJ whole genome shotgun (WGS) entry which is preliminary data.</text>
</comment>
<reference evidence="2" key="2">
    <citation type="submission" date="2017-10" db="EMBL/GenBank/DDBJ databases">
        <title>Ladona fulva Genome sequencing and assembly.</title>
        <authorList>
            <person name="Murali S."/>
            <person name="Richards S."/>
            <person name="Bandaranaike D."/>
            <person name="Bellair M."/>
            <person name="Blankenburg K."/>
            <person name="Chao H."/>
            <person name="Dinh H."/>
            <person name="Doddapaneni H."/>
            <person name="Dugan-Rocha S."/>
            <person name="Elkadiri S."/>
            <person name="Gnanaolivu R."/>
            <person name="Hernandez B."/>
            <person name="Skinner E."/>
            <person name="Javaid M."/>
            <person name="Lee S."/>
            <person name="Li M."/>
            <person name="Ming W."/>
            <person name="Munidasa M."/>
            <person name="Muniz J."/>
            <person name="Nguyen L."/>
            <person name="Hughes D."/>
            <person name="Osuji N."/>
            <person name="Pu L.-L."/>
            <person name="Puazo M."/>
            <person name="Qu C."/>
            <person name="Quiroz J."/>
            <person name="Raj R."/>
            <person name="Weissenberger G."/>
            <person name="Xin Y."/>
            <person name="Zou X."/>
            <person name="Han Y."/>
            <person name="Worley K."/>
            <person name="Muzny D."/>
            <person name="Gibbs R."/>
        </authorList>
    </citation>
    <scope>NUCLEOTIDE SEQUENCE</scope>
    <source>
        <strain evidence="2">Sampled in the wild</strain>
    </source>
</reference>
<dbReference type="AlphaFoldDB" id="A0A8K0JY49"/>
<evidence type="ECO:0000313" key="3">
    <source>
        <dbReference type="Proteomes" id="UP000792457"/>
    </source>
</evidence>
<gene>
    <name evidence="2" type="ORF">J437_LFUL001159</name>
</gene>
<organism evidence="2 3">
    <name type="scientific">Ladona fulva</name>
    <name type="common">Scarce chaser dragonfly</name>
    <name type="synonym">Libellula fulva</name>
    <dbReference type="NCBI Taxonomy" id="123851"/>
    <lineage>
        <taxon>Eukaryota</taxon>
        <taxon>Metazoa</taxon>
        <taxon>Ecdysozoa</taxon>
        <taxon>Arthropoda</taxon>
        <taxon>Hexapoda</taxon>
        <taxon>Insecta</taxon>
        <taxon>Pterygota</taxon>
        <taxon>Palaeoptera</taxon>
        <taxon>Odonata</taxon>
        <taxon>Epiprocta</taxon>
        <taxon>Anisoptera</taxon>
        <taxon>Libelluloidea</taxon>
        <taxon>Libellulidae</taxon>
        <taxon>Ladona</taxon>
    </lineage>
</organism>
<feature type="compositionally biased region" description="Basic and acidic residues" evidence="1">
    <location>
        <begin position="212"/>
        <end position="228"/>
    </location>
</feature>
<reference evidence="2" key="1">
    <citation type="submission" date="2013-04" db="EMBL/GenBank/DDBJ databases">
        <authorList>
            <person name="Qu J."/>
            <person name="Murali S.C."/>
            <person name="Bandaranaike D."/>
            <person name="Bellair M."/>
            <person name="Blankenburg K."/>
            <person name="Chao H."/>
            <person name="Dinh H."/>
            <person name="Doddapaneni H."/>
            <person name="Downs B."/>
            <person name="Dugan-Rocha S."/>
            <person name="Elkadiri S."/>
            <person name="Gnanaolivu R.D."/>
            <person name="Hernandez B."/>
            <person name="Javaid M."/>
            <person name="Jayaseelan J.C."/>
            <person name="Lee S."/>
            <person name="Li M."/>
            <person name="Ming W."/>
            <person name="Munidasa M."/>
            <person name="Muniz J."/>
            <person name="Nguyen L."/>
            <person name="Ongeri F."/>
            <person name="Osuji N."/>
            <person name="Pu L.-L."/>
            <person name="Puazo M."/>
            <person name="Qu C."/>
            <person name="Quiroz J."/>
            <person name="Raj R."/>
            <person name="Weissenberger G."/>
            <person name="Xin Y."/>
            <person name="Zou X."/>
            <person name="Han Y."/>
            <person name="Richards S."/>
            <person name="Worley K."/>
            <person name="Muzny D."/>
            <person name="Gibbs R."/>
        </authorList>
    </citation>
    <scope>NUCLEOTIDE SEQUENCE</scope>
    <source>
        <strain evidence="2">Sampled in the wild</strain>
    </source>
</reference>
<protein>
    <submittedName>
        <fullName evidence="2">Uncharacterized protein</fullName>
    </submittedName>
</protein>
<proteinExistence type="predicted"/>
<feature type="region of interest" description="Disordered" evidence="1">
    <location>
        <begin position="212"/>
        <end position="250"/>
    </location>
</feature>
<dbReference type="OrthoDB" id="6226069at2759"/>
<sequence length="380" mass="43204">MKVDIKDDIDIKWSESERSCGYFVNVIWPLLERGHEVDLYNWLKDQCLLRRTGKCPEKFCGTDMTWTKARVRDKFNWQCTISGCVGRLPIRHGSFFSNIHCEIKKALEVVLGWCERRSIEECSLHLDLLPKVVSRIYKQCIEVAADYVSMHPEEWSLGALGGVVVVDVFPSIYMSPKFLAKTSPTEPRPKRILCIADLKCLPPRIWMSLLDEKPEDRKKEKREKKENGEDGMASPPPKRKRSGTKSLADREEKGVGAVLAHLAQVVLPGTKVVGSSRWVPLQPLQRLTGLSGTSVESLVALDKPDSKSALNNLREIWKTAAEICEEAQGLPRKDARCYILEYMWRQIHGSSISSAMENILRHIAMKYSSDKIFESNALFN</sequence>